<feature type="compositionally biased region" description="Low complexity" evidence="1">
    <location>
        <begin position="343"/>
        <end position="357"/>
    </location>
</feature>
<comment type="caution">
    <text evidence="2">The sequence shown here is derived from an EMBL/GenBank/DDBJ whole genome shotgun (WGS) entry which is preliminary data.</text>
</comment>
<feature type="region of interest" description="Disordered" evidence="1">
    <location>
        <begin position="165"/>
        <end position="187"/>
    </location>
</feature>
<dbReference type="Proteomes" id="UP000823399">
    <property type="component" value="Unassembled WGS sequence"/>
</dbReference>
<feature type="region of interest" description="Disordered" evidence="1">
    <location>
        <begin position="200"/>
        <end position="227"/>
    </location>
</feature>
<sequence length="527" mass="57119">MCVRRVLVNCSVMPSLSDQIDHLASLSKSIKASADGFPTSDGLFTTAVLNTALGDLIRDIDSSELGLFTLVHPPSHVPTESEARGVISRVEFPGATPLKKPPSRRQEMTKPREYEPEVYAQAALKYLDRYHSIRPMPRARSQVQGLINRLDETRRNIRSLSETLQQLTSSNPASDPSSQESTAADEERRIQDLQARLTELRKQKDDILRTSNPAPESKPAPRLARAPSPLTVPEAQEEMFWNTPAASARTLRFTEKLMDEEVDINDVSVMSFTSPVPRPRSVLTSLGLPVDDDGLDNGEHDIGQDDSVVPDPSDNLEEEPPGSELEVDDGEGEQTVVLKMLPSSLLPNPTPTEGTTPPETPLPAISELQTPAGPPDSARKPKVRMNVEIEKIVVKIWSTVGEIIMPGHPFDPTGSGSKPPRAKETLAHLESLSSQTPSPTSPTASSFSSLAPSMILGQPTSQQITTCQLLLTLLKQPGCSMSLNKLKEALAEGGGSAGGTRTIYACVAKKLIKIERGSGEQVVKFDV</sequence>
<feature type="compositionally biased region" description="Polar residues" evidence="1">
    <location>
        <begin position="171"/>
        <end position="182"/>
    </location>
</feature>
<dbReference type="EMBL" id="JABBWM010000011">
    <property type="protein sequence ID" value="KAG2113900.1"/>
    <property type="molecule type" value="Genomic_DNA"/>
</dbReference>
<protein>
    <submittedName>
        <fullName evidence="2">Uncharacterized protein</fullName>
    </submittedName>
</protein>
<keyword evidence="3" id="KW-1185">Reference proteome</keyword>
<organism evidence="2 3">
    <name type="scientific">Suillus discolor</name>
    <dbReference type="NCBI Taxonomy" id="1912936"/>
    <lineage>
        <taxon>Eukaryota</taxon>
        <taxon>Fungi</taxon>
        <taxon>Dikarya</taxon>
        <taxon>Basidiomycota</taxon>
        <taxon>Agaricomycotina</taxon>
        <taxon>Agaricomycetes</taxon>
        <taxon>Agaricomycetidae</taxon>
        <taxon>Boletales</taxon>
        <taxon>Suillineae</taxon>
        <taxon>Suillaceae</taxon>
        <taxon>Suillus</taxon>
    </lineage>
</organism>
<dbReference type="OrthoDB" id="3262547at2759"/>
<dbReference type="GeneID" id="64698568"/>
<name>A0A9P7FEU6_9AGAM</name>
<evidence type="ECO:0000256" key="1">
    <source>
        <dbReference type="SAM" id="MobiDB-lite"/>
    </source>
</evidence>
<gene>
    <name evidence="2" type="ORF">F5147DRAFT_680487</name>
</gene>
<feature type="compositionally biased region" description="Acidic residues" evidence="1">
    <location>
        <begin position="314"/>
        <end position="329"/>
    </location>
</feature>
<reference evidence="2" key="1">
    <citation type="journal article" date="2020" name="New Phytol.">
        <title>Comparative genomics reveals dynamic genome evolution in host specialist ectomycorrhizal fungi.</title>
        <authorList>
            <person name="Lofgren L.A."/>
            <person name="Nguyen N.H."/>
            <person name="Vilgalys R."/>
            <person name="Ruytinx J."/>
            <person name="Liao H.L."/>
            <person name="Branco S."/>
            <person name="Kuo A."/>
            <person name="LaButti K."/>
            <person name="Lipzen A."/>
            <person name="Andreopoulos W."/>
            <person name="Pangilinan J."/>
            <person name="Riley R."/>
            <person name="Hundley H."/>
            <person name="Na H."/>
            <person name="Barry K."/>
            <person name="Grigoriev I.V."/>
            <person name="Stajich J.E."/>
            <person name="Kennedy P.G."/>
        </authorList>
    </citation>
    <scope>NUCLEOTIDE SEQUENCE</scope>
    <source>
        <strain evidence="2">FC423</strain>
    </source>
</reference>
<feature type="region of interest" description="Disordered" evidence="1">
    <location>
        <begin position="343"/>
        <end position="380"/>
    </location>
</feature>
<evidence type="ECO:0000313" key="3">
    <source>
        <dbReference type="Proteomes" id="UP000823399"/>
    </source>
</evidence>
<feature type="compositionally biased region" description="Basic and acidic residues" evidence="1">
    <location>
        <begin position="104"/>
        <end position="114"/>
    </location>
</feature>
<feature type="region of interest" description="Disordered" evidence="1">
    <location>
        <begin position="93"/>
        <end position="114"/>
    </location>
</feature>
<proteinExistence type="predicted"/>
<dbReference type="AlphaFoldDB" id="A0A9P7FEU6"/>
<evidence type="ECO:0000313" key="2">
    <source>
        <dbReference type="EMBL" id="KAG2113900.1"/>
    </source>
</evidence>
<accession>A0A9P7FEU6</accession>
<dbReference type="RefSeq" id="XP_041296194.1">
    <property type="nucleotide sequence ID" value="XM_041436309.1"/>
</dbReference>
<feature type="region of interest" description="Disordered" evidence="1">
    <location>
        <begin position="287"/>
        <end position="329"/>
    </location>
</feature>